<dbReference type="PANTHER" id="PTHR42852">
    <property type="entry name" value="THIOL:DISULFIDE INTERCHANGE PROTEIN DSBE"/>
    <property type="match status" value="1"/>
</dbReference>
<gene>
    <name evidence="7" type="ORF">EXN75_15545</name>
</gene>
<proteinExistence type="predicted"/>
<dbReference type="PROSITE" id="PS51352">
    <property type="entry name" value="THIOREDOXIN_2"/>
    <property type="match status" value="1"/>
</dbReference>
<keyword evidence="2" id="KW-0201">Cytochrome c-type biogenesis</keyword>
<dbReference type="CDD" id="cd02966">
    <property type="entry name" value="TlpA_like_family"/>
    <property type="match status" value="1"/>
</dbReference>
<evidence type="ECO:0000256" key="5">
    <source>
        <dbReference type="SAM" id="SignalP"/>
    </source>
</evidence>
<dbReference type="RefSeq" id="WP_134844510.1">
    <property type="nucleotide sequence ID" value="NZ_SGVY01000066.1"/>
</dbReference>
<evidence type="ECO:0000313" key="7">
    <source>
        <dbReference type="EMBL" id="TFH72227.1"/>
    </source>
</evidence>
<dbReference type="GO" id="GO:0017004">
    <property type="term" value="P:cytochrome complex assembly"/>
    <property type="evidence" value="ECO:0007669"/>
    <property type="project" value="UniProtKB-KW"/>
</dbReference>
<dbReference type="AlphaFoldDB" id="A0A4Y8UWX2"/>
<evidence type="ECO:0000256" key="3">
    <source>
        <dbReference type="ARBA" id="ARBA00023157"/>
    </source>
</evidence>
<dbReference type="SUPFAM" id="SSF52833">
    <property type="entry name" value="Thioredoxin-like"/>
    <property type="match status" value="1"/>
</dbReference>
<dbReference type="PANTHER" id="PTHR42852:SF6">
    <property type="entry name" value="THIOL:DISULFIDE INTERCHANGE PROTEIN DSBE"/>
    <property type="match status" value="1"/>
</dbReference>
<comment type="caution">
    <text evidence="7">The sequence shown here is derived from an EMBL/GenBank/DDBJ whole genome shotgun (WGS) entry which is preliminary data.</text>
</comment>
<dbReference type="InterPro" id="IPR036249">
    <property type="entry name" value="Thioredoxin-like_sf"/>
</dbReference>
<evidence type="ECO:0000256" key="4">
    <source>
        <dbReference type="ARBA" id="ARBA00023284"/>
    </source>
</evidence>
<dbReference type="InterPro" id="IPR050553">
    <property type="entry name" value="Thioredoxin_ResA/DsbE_sf"/>
</dbReference>
<feature type="signal peptide" evidence="5">
    <location>
        <begin position="1"/>
        <end position="22"/>
    </location>
</feature>
<sequence length="387" mass="44014">MMKLRNSMMTIAGLMLAMVTNAQNFVLKGTVKGNVEGCTVMLQKYDIDKVSNLDSATIKNGEFVLKGDVNQPEQYQMVIDMNEPGVAEPDYQKIFASRIYIENKPMTYDVDLTGFPTEKDMSMITPVIKGSATQDTYQAYLDLMTPIQDKLHSLNDSINNCKVLAQRVALAKEAIQLMDDMRQQTSKFIQDHTSSLVAFDLLNESFSALPTPYTSAEIDEMMGWLKNDWSNSPQYPMLQAQSEMAKHTAVGNRFIDGTLLTPQGKQVKLSSLIKKGEYTMLEFWASWCHPCRQEIPHLKEVHEKYKDFNIISISVDERDEDWKKAMAKEGMNWTQLRNPEGFGGMVMGEYGINGIPACLILDKNGNFYKTNMRGAFLDAFLYDYYKR</sequence>
<protein>
    <submittedName>
        <fullName evidence="7">AhpC/TSA family protein</fullName>
    </submittedName>
</protein>
<evidence type="ECO:0000256" key="2">
    <source>
        <dbReference type="ARBA" id="ARBA00022748"/>
    </source>
</evidence>
<evidence type="ECO:0000256" key="1">
    <source>
        <dbReference type="ARBA" id="ARBA00004196"/>
    </source>
</evidence>
<dbReference type="Proteomes" id="UP000297872">
    <property type="component" value="Unassembled WGS sequence"/>
</dbReference>
<dbReference type="OrthoDB" id="1081352at2"/>
<dbReference type="GO" id="GO:0030313">
    <property type="term" value="C:cell envelope"/>
    <property type="evidence" value="ECO:0007669"/>
    <property type="project" value="UniProtKB-SubCell"/>
</dbReference>
<reference evidence="7 8" key="1">
    <citation type="submission" date="2019-02" db="EMBL/GenBank/DDBJ databases">
        <title>Draft Genome Sequence of the Prevotella sp. BCRC 81118, Isolated from Human Feces.</title>
        <authorList>
            <person name="Huang C.-H."/>
        </authorList>
    </citation>
    <scope>NUCLEOTIDE SEQUENCE [LARGE SCALE GENOMIC DNA]</scope>
    <source>
        <strain evidence="7 8">BCRC 81118</strain>
    </source>
</reference>
<evidence type="ECO:0000259" key="6">
    <source>
        <dbReference type="PROSITE" id="PS51352"/>
    </source>
</evidence>
<feature type="domain" description="Thioredoxin" evidence="6">
    <location>
        <begin position="248"/>
        <end position="387"/>
    </location>
</feature>
<dbReference type="Pfam" id="PF14289">
    <property type="entry name" value="DUF4369"/>
    <property type="match status" value="1"/>
</dbReference>
<dbReference type="InterPro" id="IPR012336">
    <property type="entry name" value="Thioredoxin-like_fold"/>
</dbReference>
<dbReference type="Gene3D" id="3.40.30.10">
    <property type="entry name" value="Glutaredoxin"/>
    <property type="match status" value="1"/>
</dbReference>
<keyword evidence="8" id="KW-1185">Reference proteome</keyword>
<feature type="chain" id="PRO_5021322046" evidence="5">
    <location>
        <begin position="23"/>
        <end position="387"/>
    </location>
</feature>
<dbReference type="Pfam" id="PF13905">
    <property type="entry name" value="Thioredoxin_8"/>
    <property type="match status" value="1"/>
</dbReference>
<keyword evidence="5" id="KW-0732">Signal</keyword>
<accession>A0A4Y8UWX2</accession>
<keyword evidence="3" id="KW-1015">Disulfide bond</keyword>
<keyword evidence="4" id="KW-0676">Redox-active center</keyword>
<name>A0A4Y8UWX2_9BACT</name>
<dbReference type="InterPro" id="IPR025380">
    <property type="entry name" value="DUF4369"/>
</dbReference>
<evidence type="ECO:0000313" key="8">
    <source>
        <dbReference type="Proteomes" id="UP000297872"/>
    </source>
</evidence>
<comment type="subcellular location">
    <subcellularLocation>
        <location evidence="1">Cell envelope</location>
    </subcellularLocation>
</comment>
<organism evidence="7 8">
    <name type="scientific">Segatella hominis</name>
    <dbReference type="NCBI Taxonomy" id="2518605"/>
    <lineage>
        <taxon>Bacteria</taxon>
        <taxon>Pseudomonadati</taxon>
        <taxon>Bacteroidota</taxon>
        <taxon>Bacteroidia</taxon>
        <taxon>Bacteroidales</taxon>
        <taxon>Prevotellaceae</taxon>
        <taxon>Segatella</taxon>
    </lineage>
</organism>
<dbReference type="GeneID" id="302996676"/>
<dbReference type="InterPro" id="IPR013766">
    <property type="entry name" value="Thioredoxin_domain"/>
</dbReference>
<dbReference type="EMBL" id="SGVY01000066">
    <property type="protein sequence ID" value="TFH72227.1"/>
    <property type="molecule type" value="Genomic_DNA"/>
</dbReference>